<dbReference type="CDD" id="cd05233">
    <property type="entry name" value="SDR_c"/>
    <property type="match status" value="1"/>
</dbReference>
<dbReference type="RefSeq" id="WP_127805022.1">
    <property type="nucleotide sequence ID" value="NZ_SACY01000005.1"/>
</dbReference>
<dbReference type="PRINTS" id="PR00080">
    <property type="entry name" value="SDRFAMILY"/>
</dbReference>
<evidence type="ECO:0000256" key="1">
    <source>
        <dbReference type="ARBA" id="ARBA00006484"/>
    </source>
</evidence>
<evidence type="ECO:0000313" key="4">
    <source>
        <dbReference type="EMBL" id="RVU23449.1"/>
    </source>
</evidence>
<accession>A0A437PMP9</accession>
<keyword evidence="2" id="KW-0560">Oxidoreductase</keyword>
<dbReference type="SUPFAM" id="SSF51735">
    <property type="entry name" value="NAD(P)-binding Rossmann-fold domains"/>
    <property type="match status" value="1"/>
</dbReference>
<dbReference type="PANTHER" id="PTHR44196:SF1">
    <property type="entry name" value="DEHYDROGENASE_REDUCTASE SDR FAMILY MEMBER 7B"/>
    <property type="match status" value="1"/>
</dbReference>
<evidence type="ECO:0000313" key="5">
    <source>
        <dbReference type="Proteomes" id="UP000282832"/>
    </source>
</evidence>
<dbReference type="GO" id="GO:0016491">
    <property type="term" value="F:oxidoreductase activity"/>
    <property type="evidence" value="ECO:0007669"/>
    <property type="project" value="UniProtKB-KW"/>
</dbReference>
<dbReference type="InterPro" id="IPR002347">
    <property type="entry name" value="SDR_fam"/>
</dbReference>
<dbReference type="EMBL" id="SACY01000005">
    <property type="protein sequence ID" value="RVU23449.1"/>
    <property type="molecule type" value="Genomic_DNA"/>
</dbReference>
<dbReference type="Pfam" id="PF00106">
    <property type="entry name" value="adh_short"/>
    <property type="match status" value="1"/>
</dbReference>
<dbReference type="Proteomes" id="UP000282832">
    <property type="component" value="Unassembled WGS sequence"/>
</dbReference>
<proteinExistence type="inferred from homology"/>
<name>A0A437PMP9_9BACT</name>
<gene>
    <name evidence="4" type="ORF">EOJ36_10225</name>
</gene>
<dbReference type="PANTHER" id="PTHR44196">
    <property type="entry name" value="DEHYDROGENASE/REDUCTASE SDR FAMILY MEMBER 7B"/>
    <property type="match status" value="1"/>
</dbReference>
<comment type="similarity">
    <text evidence="1 3">Belongs to the short-chain dehydrogenases/reductases (SDR) family.</text>
</comment>
<organism evidence="4 5">
    <name type="scientific">Sandaracinomonas limnophila</name>
    <dbReference type="NCBI Taxonomy" id="1862386"/>
    <lineage>
        <taxon>Bacteria</taxon>
        <taxon>Pseudomonadati</taxon>
        <taxon>Bacteroidota</taxon>
        <taxon>Cytophagia</taxon>
        <taxon>Cytophagales</taxon>
        <taxon>Flectobacillaceae</taxon>
        <taxon>Sandaracinomonas</taxon>
    </lineage>
</organism>
<dbReference type="OrthoDB" id="9810734at2"/>
<dbReference type="Gene3D" id="3.40.50.720">
    <property type="entry name" value="NAD(P)-binding Rossmann-like Domain"/>
    <property type="match status" value="1"/>
</dbReference>
<dbReference type="PROSITE" id="PS00061">
    <property type="entry name" value="ADH_SHORT"/>
    <property type="match status" value="1"/>
</dbReference>
<dbReference type="InterPro" id="IPR036291">
    <property type="entry name" value="NAD(P)-bd_dom_sf"/>
</dbReference>
<dbReference type="GO" id="GO:0016020">
    <property type="term" value="C:membrane"/>
    <property type="evidence" value="ECO:0007669"/>
    <property type="project" value="TreeGrafter"/>
</dbReference>
<evidence type="ECO:0000256" key="2">
    <source>
        <dbReference type="ARBA" id="ARBA00023002"/>
    </source>
</evidence>
<evidence type="ECO:0000256" key="3">
    <source>
        <dbReference type="RuleBase" id="RU000363"/>
    </source>
</evidence>
<dbReference type="AlphaFoldDB" id="A0A437PMP9"/>
<keyword evidence="5" id="KW-1185">Reference proteome</keyword>
<reference evidence="4 5" key="1">
    <citation type="submission" date="2019-01" db="EMBL/GenBank/DDBJ databases">
        <authorList>
            <person name="Chen W.-M."/>
        </authorList>
    </citation>
    <scope>NUCLEOTIDE SEQUENCE [LARGE SCALE GENOMIC DNA]</scope>
    <source>
        <strain evidence="4 5">FSY-15</strain>
    </source>
</reference>
<dbReference type="PRINTS" id="PR00081">
    <property type="entry name" value="GDHRDH"/>
</dbReference>
<sequence>MNKTVVISGGSQGIGKSLVKIFLNHDFKVYTCARNQMGLDKLSKEMNHQNLFTFQADVSKKEDVLHFANWILSKEQSVDVLINNAGFFEPGQIQSEEDGVLERQIETNLYSAYHLTRALLPKIQTFGHIFNMCSVASITPYVNGGSYCISKFALLGFSKVLREELKDRKIKVTSVLPGATLTSSWEGVNLPKERFIDPDDIANTIYSNYNLSPSAVVEEILIRPMEGDV</sequence>
<dbReference type="InterPro" id="IPR020904">
    <property type="entry name" value="Sc_DH/Rdtase_CS"/>
</dbReference>
<comment type="caution">
    <text evidence="4">The sequence shown here is derived from an EMBL/GenBank/DDBJ whole genome shotgun (WGS) entry which is preliminary data.</text>
</comment>
<protein>
    <submittedName>
        <fullName evidence="4">SDR family oxidoreductase</fullName>
    </submittedName>
</protein>